<sequence length="1184" mass="134614">MKSGFKHFYNHLAVNVGNTLSRARTRIRIRNSDVRRQLDEVFSRRERIFFRKKKPNAAAYPYVIHDPYEIFGDDARFGDFNLIGQNWTDGTEKPIALLWGFNNWKWGFVADYLHDYRVAIAPRKMLPWVSLLAIWRFPVKPACFVFWGYTEPSSVLKYAAKNSVPILRMEDGFIRSSSLGASHSTPYSLVIDKTGLHYSPDTPSDLEILLNEHEFTATEVQDAEHCMSLMRSMSLSKYNPPIFSENMGGALALRRKVAVIGQVDNDMAMRLGNPENWTMLQLIRLAKHENPDAEIIYRPHPDIFQGYQRSRFQSRPVAAICRIESPDVPITEFLDGIDHLYTVTSLTGLEALLRGKTVTVVGAAFYAGWGLTDDRLRFPRRTRKRTLKELFSAVYLKYPTYLADTENARIGFHSACLRICADRVVAAFDQTRKIDASNPAALKSLMRSNYWPHLMYKCAGDYFDSAVKDIDWVPYLGNRPGRLYQSFILHAICGKLTTNGARDVFLTQVRKYIDLDLFAELLLNLGVHVPGTYVTRQTAWLLTETSEFDIAQQILVNRLKKAAAQQARISDNAQPTDFVPEDSAAKVFESSAELSDDQRQMLSELLDLHFKNKDFGAAAAAAYRLALSGHGTVNLALKIAKVAEATFDIKSARDLAFFCRHADLYAENRRAIALYLGNLPTDAKDYPELQMQQDMALELRLNPERINNGFTLSRQYSEDRNYLDRVIESMLALDNEQSVQKAMAYLEVDRPGRALEILTQIIASEGDSDRVRVAYAKALVALGSFDKALGVLDGARANQASESSYKETLRLLSFLGRYAEAEDVIADAETKRISIGDAFIMPTHLAMGRIEVGYKCYLNVPFRDQLIRYFGERYLVDECLENVSDLLIMAVYGPGDEIRFASMYEEFARKFSYKNFRLTCDYRLERILSRSFPSIEFVPVRRVRDFSSSYPREMFDKLPGAELCVMLDNSGLEWVEKSNKVVMVTDLIWQFRKNKSDFPGRAFLKHDETLASEFQDRLDPDRRHVGICWRSSLTTHSRSVNYLAVEELGPLLSLPDIQFVNFQYDECDAELAWIEENYPGKIIDFSDIDHYNDFDAVAALMKCMDAVIAPATSVAELSAALGCPTLLFAGSAEIEWRIIDEIGTDIWQASASIVVGENRGDKVSLVQELKDRLEVVLHRSERVN</sequence>
<dbReference type="EMBL" id="JAOCDZ010000013">
    <property type="protein sequence ID" value="MDH0737957.1"/>
    <property type="molecule type" value="Genomic_DNA"/>
</dbReference>
<proteinExistence type="predicted"/>
<dbReference type="Pfam" id="PF14559">
    <property type="entry name" value="TPR_19"/>
    <property type="match status" value="1"/>
</dbReference>
<accession>A0AA42LR39</accession>
<dbReference type="Proteomes" id="UP001161094">
    <property type="component" value="Unassembled WGS sequence"/>
</dbReference>
<evidence type="ECO:0000313" key="2">
    <source>
        <dbReference type="Proteomes" id="UP001161094"/>
    </source>
</evidence>
<comment type="caution">
    <text evidence="1">The sequence shown here is derived from an EMBL/GenBank/DDBJ whole genome shotgun (WGS) entry which is preliminary data.</text>
</comment>
<dbReference type="GO" id="GO:0000271">
    <property type="term" value="P:polysaccharide biosynthetic process"/>
    <property type="evidence" value="ECO:0007669"/>
    <property type="project" value="InterPro"/>
</dbReference>
<dbReference type="CDD" id="cd16439">
    <property type="entry name" value="beta_Kdo_transferase_KpsC_2"/>
    <property type="match status" value="1"/>
</dbReference>
<name>A0AA42LR39_9BURK</name>
<evidence type="ECO:0000313" key="1">
    <source>
        <dbReference type="EMBL" id="MDH0737957.1"/>
    </source>
</evidence>
<dbReference type="Gene3D" id="1.25.40.10">
    <property type="entry name" value="Tetratricopeptide repeat domain"/>
    <property type="match status" value="1"/>
</dbReference>
<reference evidence="1" key="1">
    <citation type="submission" date="2022-09" db="EMBL/GenBank/DDBJ databases">
        <title>Intensive care unit water sources are persistently colonized with multi-drug resistant bacteria and are the site of extensive horizontal gene transfer of antibiotic resistance genes.</title>
        <authorList>
            <person name="Diorio-Toth L."/>
        </authorList>
    </citation>
    <scope>NUCLEOTIDE SEQUENCE</scope>
    <source>
        <strain evidence="1">GD03843</strain>
    </source>
</reference>
<dbReference type="SUPFAM" id="SSF53756">
    <property type="entry name" value="UDP-Glycosyltransferase/glycogen phosphorylase"/>
    <property type="match status" value="1"/>
</dbReference>
<protein>
    <submittedName>
        <fullName evidence="1">Tetratricopeptide repeat protein</fullName>
    </submittedName>
</protein>
<gene>
    <name evidence="1" type="ORF">N5D93_19225</name>
</gene>
<dbReference type="InterPro" id="IPR007833">
    <property type="entry name" value="Capsule_polysaccharide_synth"/>
</dbReference>
<dbReference type="AlphaFoldDB" id="A0AA42LR39"/>
<dbReference type="Gene3D" id="3.40.50.2000">
    <property type="entry name" value="Glycogen Phosphorylase B"/>
    <property type="match status" value="1"/>
</dbReference>
<organism evidence="1 2">
    <name type="scientific">Achromobacter spanius</name>
    <dbReference type="NCBI Taxonomy" id="217203"/>
    <lineage>
        <taxon>Bacteria</taxon>
        <taxon>Pseudomonadati</taxon>
        <taxon>Pseudomonadota</taxon>
        <taxon>Betaproteobacteria</taxon>
        <taxon>Burkholderiales</taxon>
        <taxon>Alcaligenaceae</taxon>
        <taxon>Achromobacter</taxon>
    </lineage>
</organism>
<dbReference type="Pfam" id="PF05159">
    <property type="entry name" value="Capsule_synth"/>
    <property type="match status" value="2"/>
</dbReference>
<dbReference type="RefSeq" id="WP_279996182.1">
    <property type="nucleotide sequence ID" value="NZ_JAOCDZ010000013.1"/>
</dbReference>
<dbReference type="GO" id="GO:0015774">
    <property type="term" value="P:polysaccharide transport"/>
    <property type="evidence" value="ECO:0007669"/>
    <property type="project" value="InterPro"/>
</dbReference>
<dbReference type="InterPro" id="IPR011990">
    <property type="entry name" value="TPR-like_helical_dom_sf"/>
</dbReference>
<dbReference type="SUPFAM" id="SSF48452">
    <property type="entry name" value="TPR-like"/>
    <property type="match status" value="1"/>
</dbReference>